<name>A0ABM4GK30_DROKI</name>
<dbReference type="Pfam" id="PF02958">
    <property type="entry name" value="EcKL"/>
    <property type="match status" value="2"/>
</dbReference>
<dbReference type="InterPro" id="IPR011009">
    <property type="entry name" value="Kinase-like_dom_sf"/>
</dbReference>
<dbReference type="InterPro" id="IPR015897">
    <property type="entry name" value="CHK_kinase-like"/>
</dbReference>
<dbReference type="GeneID" id="138928837"/>
<evidence type="ECO:0000256" key="1">
    <source>
        <dbReference type="SAM" id="MobiDB-lite"/>
    </source>
</evidence>
<proteinExistence type="predicted"/>
<keyword evidence="3" id="KW-1185">Reference proteome</keyword>
<evidence type="ECO:0000313" key="4">
    <source>
        <dbReference type="RefSeq" id="XP_070143071.1"/>
    </source>
</evidence>
<evidence type="ECO:0000259" key="2">
    <source>
        <dbReference type="SMART" id="SM00587"/>
    </source>
</evidence>
<feature type="domain" description="CHK kinase-like" evidence="2">
    <location>
        <begin position="623"/>
        <end position="815"/>
    </location>
</feature>
<dbReference type="Proteomes" id="UP001652661">
    <property type="component" value="Chromosome 3R"/>
</dbReference>
<accession>A0ABM4GK30</accession>
<reference evidence="4" key="1">
    <citation type="submission" date="2025-08" db="UniProtKB">
        <authorList>
            <consortium name="RefSeq"/>
        </authorList>
    </citation>
    <scope>IDENTIFICATION</scope>
    <source>
        <strain evidence="4">14028-0561.14</strain>
        <tissue evidence="4">Whole fly</tissue>
    </source>
</reference>
<feature type="region of interest" description="Disordered" evidence="1">
    <location>
        <begin position="1"/>
        <end position="55"/>
    </location>
</feature>
<dbReference type="Gene3D" id="3.90.1200.10">
    <property type="match status" value="2"/>
</dbReference>
<dbReference type="PANTHER" id="PTHR11012:SF6">
    <property type="entry name" value="CHK DOMAIN OV1-RELATED"/>
    <property type="match status" value="1"/>
</dbReference>
<organism evidence="3 4">
    <name type="scientific">Drosophila kikkawai</name>
    <name type="common">Fruit fly</name>
    <dbReference type="NCBI Taxonomy" id="30033"/>
    <lineage>
        <taxon>Eukaryota</taxon>
        <taxon>Metazoa</taxon>
        <taxon>Ecdysozoa</taxon>
        <taxon>Arthropoda</taxon>
        <taxon>Hexapoda</taxon>
        <taxon>Insecta</taxon>
        <taxon>Pterygota</taxon>
        <taxon>Neoptera</taxon>
        <taxon>Endopterygota</taxon>
        <taxon>Diptera</taxon>
        <taxon>Brachycera</taxon>
        <taxon>Muscomorpha</taxon>
        <taxon>Ephydroidea</taxon>
        <taxon>Drosophilidae</taxon>
        <taxon>Drosophila</taxon>
        <taxon>Sophophora</taxon>
    </lineage>
</organism>
<feature type="compositionally biased region" description="Polar residues" evidence="1">
    <location>
        <begin position="18"/>
        <end position="34"/>
    </location>
</feature>
<protein>
    <recommendedName>
        <fullName evidence="2">CHK kinase-like domain-containing protein</fullName>
    </recommendedName>
</protein>
<dbReference type="InterPro" id="IPR004119">
    <property type="entry name" value="EcKL"/>
</dbReference>
<dbReference type="PANTHER" id="PTHR11012">
    <property type="entry name" value="PROTEIN KINASE-LIKE DOMAIN-CONTAINING"/>
    <property type="match status" value="1"/>
</dbReference>
<dbReference type="SMART" id="SM00587">
    <property type="entry name" value="CHK"/>
    <property type="match status" value="2"/>
</dbReference>
<feature type="domain" description="CHK kinase-like" evidence="2">
    <location>
        <begin position="191"/>
        <end position="386"/>
    </location>
</feature>
<gene>
    <name evidence="4" type="primary">LOC138928837</name>
</gene>
<sequence length="902" mass="102808">MGLRGSKSKKSYEVAAADSQSQRKASLKTSNQKSAKIEESITPVPTTPIPQADPPTVEKANLGPEWLNETQFEELLTTNVNKFSKIVGFRVKPAMAPGENYATLMLRITIDVELTDKTTKTVAFMMKVPHKTPQMEQMLAMANFFNTENAAYTDILPKLEALYKAKGVDITFAPKAYRLDATKEPNLANTVLMNDLGQNGYKNLNRLECLNLEQTKFALKKLAQFHAASAVSVEVNGPFPDVFVNGMLGGNKEALLAFYESMITSFQTAFLANLKNFKNGEDYREKLITAFSQVAADFEHLIKSDPTEFNVLNHGDCWMNNLLFKLDSKGDVEDVVFVDFQNPKYGSPTQDLFYFIMTSVHIDFKLDYFDFFVRHYHEQLTKHLDLLGFKGAQPSLRDMHMLMFKYGSWALFPSITVLPVVLLDPSESATFDNFLGDSDAGTQFKNQLYGNKRFQGYIERILPWLDNRGLMEAYTPPPPVETLSTEPAQHSQPKNPEQILNWLCVSDFKEIIASIEPQFEKILSGSWKSATKPGEHFASSLLKIDIQAQLKDSSTKTFSYILKVHPPNTGTDNFTDFNMFPKEIEMYSKYVPAFEKLYKDAGSTVTFSAKSFVLTKTVKEEYLLMENLQSSGFKMADRMKGLDMEHMKSSLRKLAQWHAASIKYKELNGPYPPLYNDGIYIEQTRDTFHNMFASAKKSYIEVLGKFNGAEEYVDKLSWILDNHVDQVLEDAKIDETEFNVLNHGDAWINNIMFQYDAEGQLKETFLLDHQNAKYGNPAQDLYYFIMSSAELNIKVDQFDYLIRWYHENLTEHANLLKYNGVVPSLNELHAILIKHPAFAAGTVISTLCVCLQEADKDFNTEAFFTENEESEAFRLKLFGNERYRAHIERIMPWLNRRGLLDA</sequence>
<dbReference type="SUPFAM" id="SSF56112">
    <property type="entry name" value="Protein kinase-like (PK-like)"/>
    <property type="match status" value="2"/>
</dbReference>
<dbReference type="RefSeq" id="XP_070143071.1">
    <property type="nucleotide sequence ID" value="XM_070286970.1"/>
</dbReference>
<evidence type="ECO:0000313" key="3">
    <source>
        <dbReference type="Proteomes" id="UP001652661"/>
    </source>
</evidence>